<name>A0A381LGX4_BLUGR</name>
<evidence type="ECO:0000313" key="1">
    <source>
        <dbReference type="EMBL" id="SUZ13123.1"/>
    </source>
</evidence>
<sequence length="49" mass="5684">MRHVLSHKQSILLHEYPPKTPFNPFACVTISKPNNARILRWIAQTILDS</sequence>
<gene>
    <name evidence="1" type="ORF">BGT96224V2_LOCUS6277</name>
</gene>
<dbReference type="AlphaFoldDB" id="A0A381LGX4"/>
<protein>
    <submittedName>
        <fullName evidence="1">Bgt-20586</fullName>
    </submittedName>
</protein>
<proteinExistence type="predicted"/>
<accession>A0A381LGX4</accession>
<organism evidence="1">
    <name type="scientific">Blumeria graminis f. sp. tritici 96224</name>
    <dbReference type="NCBI Taxonomy" id="1268274"/>
    <lineage>
        <taxon>Eukaryota</taxon>
        <taxon>Fungi</taxon>
        <taxon>Dikarya</taxon>
        <taxon>Ascomycota</taxon>
        <taxon>Pezizomycotina</taxon>
        <taxon>Leotiomycetes</taxon>
        <taxon>Erysiphales</taxon>
        <taxon>Erysiphaceae</taxon>
        <taxon>Blumeria</taxon>
    </lineage>
</organism>
<reference evidence="1" key="1">
    <citation type="submission" date="2018-07" db="EMBL/GenBank/DDBJ databases">
        <authorList>
            <person name="Quirk P.G."/>
            <person name="Krulwich T.A."/>
        </authorList>
    </citation>
    <scope>NUCLEOTIDE SEQUENCE</scope>
    <source>
        <strain evidence="1">96224</strain>
    </source>
</reference>
<dbReference type="EMBL" id="UIGY01000215">
    <property type="protein sequence ID" value="SUZ13123.1"/>
    <property type="molecule type" value="Genomic_DNA"/>
</dbReference>